<sequence>MFGPRLTTIFASRWKALWWAGGILVLAWQLVPEPDQAPDQAPTASAPAPAPAHNPWARDSAASSGK</sequence>
<name>A0ABQ6P9F2_9SPHN</name>
<reference evidence="2 3" key="1">
    <citation type="submission" date="2023-06" db="EMBL/GenBank/DDBJ databases">
        <title>Draft genome sequence of Novosphingobium sp. strain IK01.</title>
        <authorList>
            <person name="Hatamoto M."/>
            <person name="Ikarashi T."/>
            <person name="Yamaguchi T."/>
        </authorList>
    </citation>
    <scope>NUCLEOTIDE SEQUENCE [LARGE SCALE GENOMIC DNA]</scope>
    <source>
        <strain evidence="2 3">IK01</strain>
    </source>
</reference>
<accession>A0ABQ6P9F2</accession>
<organism evidence="2 3">
    <name type="scientific">Novosphingobium pituita</name>
    <dbReference type="NCBI Taxonomy" id="3056842"/>
    <lineage>
        <taxon>Bacteria</taxon>
        <taxon>Pseudomonadati</taxon>
        <taxon>Pseudomonadota</taxon>
        <taxon>Alphaproteobacteria</taxon>
        <taxon>Sphingomonadales</taxon>
        <taxon>Sphingomonadaceae</taxon>
        <taxon>Novosphingobium</taxon>
    </lineage>
</organism>
<evidence type="ECO:0000256" key="1">
    <source>
        <dbReference type="SAM" id="MobiDB-lite"/>
    </source>
</evidence>
<proteinExistence type="predicted"/>
<comment type="caution">
    <text evidence="2">The sequence shown here is derived from an EMBL/GenBank/DDBJ whole genome shotgun (WGS) entry which is preliminary data.</text>
</comment>
<dbReference type="EMBL" id="BTFW01000001">
    <property type="protein sequence ID" value="GMM61490.1"/>
    <property type="molecule type" value="Genomic_DNA"/>
</dbReference>
<protein>
    <submittedName>
        <fullName evidence="2">Uncharacterized protein</fullName>
    </submittedName>
</protein>
<dbReference type="RefSeq" id="WP_317975170.1">
    <property type="nucleotide sequence ID" value="NZ_BTFW01000001.1"/>
</dbReference>
<evidence type="ECO:0000313" key="3">
    <source>
        <dbReference type="Proteomes" id="UP001187221"/>
    </source>
</evidence>
<feature type="compositionally biased region" description="Low complexity" evidence="1">
    <location>
        <begin position="34"/>
        <end position="57"/>
    </location>
</feature>
<evidence type="ECO:0000313" key="2">
    <source>
        <dbReference type="EMBL" id="GMM61490.1"/>
    </source>
</evidence>
<feature type="region of interest" description="Disordered" evidence="1">
    <location>
        <begin position="34"/>
        <end position="66"/>
    </location>
</feature>
<keyword evidence="3" id="KW-1185">Reference proteome</keyword>
<dbReference type="Proteomes" id="UP001187221">
    <property type="component" value="Unassembled WGS sequence"/>
</dbReference>
<gene>
    <name evidence="2" type="ORF">NUTIK01_22670</name>
</gene>